<evidence type="ECO:0000313" key="1">
    <source>
        <dbReference type="EMBL" id="RAI76514.1"/>
    </source>
</evidence>
<protein>
    <submittedName>
        <fullName evidence="1">Uncharacterized protein</fullName>
    </submittedName>
</protein>
<dbReference type="AlphaFoldDB" id="A0A327NRS6"/>
<sequence>MSTSVFLDPLNSFLNLSSAVLHKTYQDKKSTSALGDMVGLSHNSVRNRYQNPKLWRISEITQLATHYQLPTRSCIQMQEAVVNLVGYLQQLPGPQRRQVERLCQIKIVNIVKRLNDDWSLDDIERIQRGLRQWTNS</sequence>
<name>A0A327NRS6_9BACT</name>
<evidence type="ECO:0000313" key="2">
    <source>
        <dbReference type="Proteomes" id="UP000249016"/>
    </source>
</evidence>
<keyword evidence="2" id="KW-1185">Reference proteome</keyword>
<reference evidence="1 2" key="1">
    <citation type="submission" date="2018-06" db="EMBL/GenBank/DDBJ databases">
        <title>Spirosoma sp. HMF3257 Genome sequencing and assembly.</title>
        <authorList>
            <person name="Kang H."/>
            <person name="Cha I."/>
            <person name="Kim H."/>
            <person name="Kang J."/>
            <person name="Joh K."/>
        </authorList>
    </citation>
    <scope>NUCLEOTIDE SEQUENCE [LARGE SCALE GENOMIC DNA]</scope>
    <source>
        <strain evidence="1 2">HMF3257</strain>
    </source>
</reference>
<organism evidence="1 2">
    <name type="scientific">Spirosoma telluris</name>
    <dbReference type="NCBI Taxonomy" id="2183553"/>
    <lineage>
        <taxon>Bacteria</taxon>
        <taxon>Pseudomonadati</taxon>
        <taxon>Bacteroidota</taxon>
        <taxon>Cytophagia</taxon>
        <taxon>Cytophagales</taxon>
        <taxon>Cytophagaceae</taxon>
        <taxon>Spirosoma</taxon>
    </lineage>
</organism>
<dbReference type="EMBL" id="QLII01000001">
    <property type="protein sequence ID" value="RAI76514.1"/>
    <property type="molecule type" value="Genomic_DNA"/>
</dbReference>
<accession>A0A327NRS6</accession>
<dbReference type="Proteomes" id="UP000249016">
    <property type="component" value="Unassembled WGS sequence"/>
</dbReference>
<proteinExistence type="predicted"/>
<gene>
    <name evidence="1" type="ORF">HMF3257_24350</name>
</gene>
<comment type="caution">
    <text evidence="1">The sequence shown here is derived from an EMBL/GenBank/DDBJ whole genome shotgun (WGS) entry which is preliminary data.</text>
</comment>